<keyword evidence="1" id="KW-1133">Transmembrane helix</keyword>
<dbReference type="EMBL" id="JACXAJ010000002">
    <property type="protein sequence ID" value="MBD1396779.1"/>
    <property type="molecule type" value="Genomic_DNA"/>
</dbReference>
<keyword evidence="1" id="KW-0812">Transmembrane</keyword>
<gene>
    <name evidence="2" type="ORF">H9Q13_06340</name>
</gene>
<proteinExistence type="predicted"/>
<protein>
    <submittedName>
        <fullName evidence="2">Uncharacterized protein</fullName>
    </submittedName>
</protein>
<dbReference type="Proteomes" id="UP000625551">
    <property type="component" value="Unassembled WGS sequence"/>
</dbReference>
<comment type="caution">
    <text evidence="2">The sequence shown here is derived from an EMBL/GenBank/DDBJ whole genome shotgun (WGS) entry which is preliminary data.</text>
</comment>
<keyword evidence="1" id="KW-0472">Membrane</keyword>
<evidence type="ECO:0000313" key="2">
    <source>
        <dbReference type="EMBL" id="MBD1396779.1"/>
    </source>
</evidence>
<name>A0ABR7XER8_9BACT</name>
<organism evidence="2 3">
    <name type="scientific">Pontibacter aquaedesilientis</name>
    <dbReference type="NCBI Taxonomy" id="2766980"/>
    <lineage>
        <taxon>Bacteria</taxon>
        <taxon>Pseudomonadati</taxon>
        <taxon>Bacteroidota</taxon>
        <taxon>Cytophagia</taxon>
        <taxon>Cytophagales</taxon>
        <taxon>Hymenobacteraceae</taxon>
        <taxon>Pontibacter</taxon>
    </lineage>
</organism>
<sequence length="158" mass="18187">MDDIIVPSRFSKEETIKRLRHLFREGNDFSIELSMLHGEYYLSPAPIHQMGLIPGKHKSISLNPFYLQFRVKEQKTAGEVNSSIHITPQSKAVFIALSSMFLTLAWIIILVTSLAEKRWLDIEVYIIGIALTLIMILFLKLSVGKEKKVIERIVKEFE</sequence>
<dbReference type="RefSeq" id="WP_191182931.1">
    <property type="nucleotide sequence ID" value="NZ_JACXAJ010000002.1"/>
</dbReference>
<evidence type="ECO:0000313" key="3">
    <source>
        <dbReference type="Proteomes" id="UP000625551"/>
    </source>
</evidence>
<accession>A0ABR7XER8</accession>
<feature type="transmembrane region" description="Helical" evidence="1">
    <location>
        <begin position="124"/>
        <end position="143"/>
    </location>
</feature>
<reference evidence="2 3" key="1">
    <citation type="submission" date="2020-09" db="EMBL/GenBank/DDBJ databases">
        <title>Genome sequencing and assembly of Pontibacter sp.</title>
        <authorList>
            <person name="Chhetri G."/>
        </authorList>
    </citation>
    <scope>NUCLEOTIDE SEQUENCE [LARGE SCALE GENOMIC DNA]</scope>
    <source>
        <strain evidence="2 3">JH31</strain>
    </source>
</reference>
<evidence type="ECO:0000256" key="1">
    <source>
        <dbReference type="SAM" id="Phobius"/>
    </source>
</evidence>
<feature type="transmembrane region" description="Helical" evidence="1">
    <location>
        <begin position="92"/>
        <end position="112"/>
    </location>
</feature>
<keyword evidence="3" id="KW-1185">Reference proteome</keyword>